<reference evidence="2" key="1">
    <citation type="journal article" date="2019" name="Int. J. Syst. Evol. Microbiol.">
        <title>The Global Catalogue of Microorganisms (GCM) 10K type strain sequencing project: providing services to taxonomists for standard genome sequencing and annotation.</title>
        <authorList>
            <consortium name="The Broad Institute Genomics Platform"/>
            <consortium name="The Broad Institute Genome Sequencing Center for Infectious Disease"/>
            <person name="Wu L."/>
            <person name="Ma J."/>
        </authorList>
    </citation>
    <scope>NUCLEOTIDE SEQUENCE [LARGE SCALE GENOMIC DNA]</scope>
    <source>
        <strain evidence="2">NBRC 102520</strain>
    </source>
</reference>
<name>A0ABQ6BCJ9_9BRAD</name>
<sequence>MLQPVGIDQRADMARLGTPSAGAMCRAASVLITRWISGAKLKREGFGPALTPLITTPLRLKRLRETRLRVRGRMEGSK</sequence>
<dbReference type="Proteomes" id="UP001156905">
    <property type="component" value="Unassembled WGS sequence"/>
</dbReference>
<organism evidence="1 2">
    <name type="scientific">Bradyrhizobium iriomotense</name>
    <dbReference type="NCBI Taxonomy" id="441950"/>
    <lineage>
        <taxon>Bacteria</taxon>
        <taxon>Pseudomonadati</taxon>
        <taxon>Pseudomonadota</taxon>
        <taxon>Alphaproteobacteria</taxon>
        <taxon>Hyphomicrobiales</taxon>
        <taxon>Nitrobacteraceae</taxon>
        <taxon>Bradyrhizobium</taxon>
    </lineage>
</organism>
<comment type="caution">
    <text evidence="1">The sequence shown here is derived from an EMBL/GenBank/DDBJ whole genome shotgun (WGS) entry which is preliminary data.</text>
</comment>
<evidence type="ECO:0000313" key="2">
    <source>
        <dbReference type="Proteomes" id="UP001156905"/>
    </source>
</evidence>
<accession>A0ABQ6BCJ9</accession>
<gene>
    <name evidence="1" type="ORF">GCM10007857_79480</name>
</gene>
<evidence type="ECO:0000313" key="1">
    <source>
        <dbReference type="EMBL" id="GLR91231.1"/>
    </source>
</evidence>
<keyword evidence="2" id="KW-1185">Reference proteome</keyword>
<protein>
    <submittedName>
        <fullName evidence="1">Uncharacterized protein</fullName>
    </submittedName>
</protein>
<proteinExistence type="predicted"/>
<dbReference type="EMBL" id="BSOW01000044">
    <property type="protein sequence ID" value="GLR91231.1"/>
    <property type="molecule type" value="Genomic_DNA"/>
</dbReference>